<dbReference type="STRING" id="7395.A0A1A9V1E1"/>
<comment type="cofactor">
    <cofactor evidence="1">
        <name>Zn(2+)</name>
        <dbReference type="ChEBI" id="CHEBI:29105"/>
    </cofactor>
</comment>
<dbReference type="GO" id="GO:0008892">
    <property type="term" value="F:guanine deaminase activity"/>
    <property type="evidence" value="ECO:0007669"/>
    <property type="project" value="TreeGrafter"/>
</dbReference>
<reference evidence="6" key="1">
    <citation type="submission" date="2020-05" db="UniProtKB">
        <authorList>
            <consortium name="EnsemblMetazoa"/>
        </authorList>
    </citation>
    <scope>IDENTIFICATION</scope>
    <source>
        <strain evidence="6">TTRI</strain>
    </source>
</reference>
<dbReference type="Pfam" id="PF01979">
    <property type="entry name" value="Amidohydro_1"/>
    <property type="match status" value="1"/>
</dbReference>
<evidence type="ECO:0000313" key="6">
    <source>
        <dbReference type="EnsemblMetazoa" id="GAUT022704-PA"/>
    </source>
</evidence>
<dbReference type="InterPro" id="IPR032466">
    <property type="entry name" value="Metal_Hydrolase"/>
</dbReference>
<evidence type="ECO:0000259" key="5">
    <source>
        <dbReference type="Pfam" id="PF01979"/>
    </source>
</evidence>
<keyword evidence="3" id="KW-0378">Hydrolase</keyword>
<evidence type="ECO:0000256" key="4">
    <source>
        <dbReference type="ARBA" id="ARBA00022833"/>
    </source>
</evidence>
<name>A0A1A9V1E1_GLOAU</name>
<protein>
    <recommendedName>
        <fullName evidence="5">Amidohydrolase-related domain-containing protein</fullName>
    </recommendedName>
</protein>
<dbReference type="GO" id="GO:0046098">
    <property type="term" value="P:guanine metabolic process"/>
    <property type="evidence" value="ECO:0007669"/>
    <property type="project" value="TreeGrafter"/>
</dbReference>
<dbReference type="VEuPathDB" id="VectorBase:GAUT022704"/>
<organism evidence="6 7">
    <name type="scientific">Glossina austeni</name>
    <name type="common">Savannah tsetse fly</name>
    <dbReference type="NCBI Taxonomy" id="7395"/>
    <lineage>
        <taxon>Eukaryota</taxon>
        <taxon>Metazoa</taxon>
        <taxon>Ecdysozoa</taxon>
        <taxon>Arthropoda</taxon>
        <taxon>Hexapoda</taxon>
        <taxon>Insecta</taxon>
        <taxon>Pterygota</taxon>
        <taxon>Neoptera</taxon>
        <taxon>Endopterygota</taxon>
        <taxon>Diptera</taxon>
        <taxon>Brachycera</taxon>
        <taxon>Muscomorpha</taxon>
        <taxon>Hippoboscoidea</taxon>
        <taxon>Glossinidae</taxon>
        <taxon>Glossina</taxon>
    </lineage>
</organism>
<dbReference type="InterPro" id="IPR006680">
    <property type="entry name" value="Amidohydro-rel"/>
</dbReference>
<keyword evidence="7" id="KW-1185">Reference proteome</keyword>
<accession>A0A1A9V1E1</accession>
<proteinExistence type="predicted"/>
<keyword evidence="2" id="KW-0479">Metal-binding</keyword>
<feature type="domain" description="Amidohydrolase-related" evidence="5">
    <location>
        <begin position="52"/>
        <end position="167"/>
    </location>
</feature>
<dbReference type="PANTHER" id="PTHR11271">
    <property type="entry name" value="GUANINE DEAMINASE"/>
    <property type="match status" value="1"/>
</dbReference>
<keyword evidence="4" id="KW-0862">Zinc</keyword>
<dbReference type="EnsemblMetazoa" id="GAUT022704-RA">
    <property type="protein sequence ID" value="GAUT022704-PA"/>
    <property type="gene ID" value="GAUT022704"/>
</dbReference>
<dbReference type="AlphaFoldDB" id="A0A1A9V1E1"/>
<dbReference type="SUPFAM" id="SSF51556">
    <property type="entry name" value="Metallo-dependent hydrolases"/>
    <property type="match status" value="1"/>
</dbReference>
<dbReference type="InterPro" id="IPR051607">
    <property type="entry name" value="Metallo-dep_hydrolases"/>
</dbReference>
<evidence type="ECO:0000256" key="1">
    <source>
        <dbReference type="ARBA" id="ARBA00001947"/>
    </source>
</evidence>
<dbReference type="PANTHER" id="PTHR11271:SF6">
    <property type="entry name" value="GUANINE DEAMINASE"/>
    <property type="match status" value="1"/>
</dbReference>
<dbReference type="GO" id="GO:0005829">
    <property type="term" value="C:cytosol"/>
    <property type="evidence" value="ECO:0007669"/>
    <property type="project" value="TreeGrafter"/>
</dbReference>
<evidence type="ECO:0000313" key="7">
    <source>
        <dbReference type="Proteomes" id="UP000078200"/>
    </source>
</evidence>
<dbReference type="Gene3D" id="3.20.20.140">
    <property type="entry name" value="Metal-dependent hydrolases"/>
    <property type="match status" value="1"/>
</dbReference>
<dbReference type="Proteomes" id="UP000078200">
    <property type="component" value="Unassembled WGS sequence"/>
</dbReference>
<evidence type="ECO:0000256" key="2">
    <source>
        <dbReference type="ARBA" id="ARBA00022723"/>
    </source>
</evidence>
<dbReference type="GO" id="GO:0008270">
    <property type="term" value="F:zinc ion binding"/>
    <property type="evidence" value="ECO:0007669"/>
    <property type="project" value="TreeGrafter"/>
</dbReference>
<evidence type="ECO:0000256" key="3">
    <source>
        <dbReference type="ARBA" id="ARBA00022801"/>
    </source>
</evidence>
<sequence>MAELPPKRSQEDTIKNGTTLACYFGTKHRMTTLILAKEALKQGQRPFVGSSLIRPIITPRFALSCSKELLIGLGDMAKNCNLHIQSYEQKSVKKSFSTSYAEAYGCTGLLTNKTILAHLEDEEIALLEKRSTSIAHCPASNTMLRSGLCDVKRLFNKGCKVGLGTDVSHHLEFIKKQEIKGTGEIKNAVGENTKYEPSYINGNFR</sequence>